<feature type="non-terminal residue" evidence="1">
    <location>
        <position position="1"/>
    </location>
</feature>
<feature type="non-terminal residue" evidence="1">
    <location>
        <position position="129"/>
    </location>
</feature>
<name>A0A0L7L7Z0_OPEBR</name>
<dbReference type="AlphaFoldDB" id="A0A0L7L7Z0"/>
<dbReference type="EMBL" id="JTDY01002446">
    <property type="protein sequence ID" value="KOB71411.1"/>
    <property type="molecule type" value="Genomic_DNA"/>
</dbReference>
<evidence type="ECO:0000313" key="1">
    <source>
        <dbReference type="EMBL" id="KOB71411.1"/>
    </source>
</evidence>
<reference evidence="1 2" key="1">
    <citation type="journal article" date="2015" name="Genome Biol. Evol.">
        <title>The genome of winter moth (Operophtera brumata) provides a genomic perspective on sexual dimorphism and phenology.</title>
        <authorList>
            <person name="Derks M.F."/>
            <person name="Smit S."/>
            <person name="Salis L."/>
            <person name="Schijlen E."/>
            <person name="Bossers A."/>
            <person name="Mateman C."/>
            <person name="Pijl A.S."/>
            <person name="de Ridder D."/>
            <person name="Groenen M.A."/>
            <person name="Visser M.E."/>
            <person name="Megens H.J."/>
        </authorList>
    </citation>
    <scope>NUCLEOTIDE SEQUENCE [LARGE SCALE GENOMIC DNA]</scope>
    <source>
        <strain evidence="1">WM2013NL</strain>
        <tissue evidence="1">Head and thorax</tissue>
    </source>
</reference>
<proteinExistence type="predicted"/>
<gene>
    <name evidence="1" type="ORF">OBRU01_07973</name>
</gene>
<comment type="caution">
    <text evidence="1">The sequence shown here is derived from an EMBL/GenBank/DDBJ whole genome shotgun (WGS) entry which is preliminary data.</text>
</comment>
<dbReference type="Proteomes" id="UP000037510">
    <property type="component" value="Unassembled WGS sequence"/>
</dbReference>
<keyword evidence="2" id="KW-1185">Reference proteome</keyword>
<accession>A0A0L7L7Z0</accession>
<protein>
    <submittedName>
        <fullName evidence="1">Protein SprT</fullName>
    </submittedName>
</protein>
<evidence type="ECO:0000313" key="2">
    <source>
        <dbReference type="Proteomes" id="UP000037510"/>
    </source>
</evidence>
<organism evidence="1 2">
    <name type="scientific">Operophtera brumata</name>
    <name type="common">Winter moth</name>
    <name type="synonym">Phalaena brumata</name>
    <dbReference type="NCBI Taxonomy" id="104452"/>
    <lineage>
        <taxon>Eukaryota</taxon>
        <taxon>Metazoa</taxon>
        <taxon>Ecdysozoa</taxon>
        <taxon>Arthropoda</taxon>
        <taxon>Hexapoda</taxon>
        <taxon>Insecta</taxon>
        <taxon>Pterygota</taxon>
        <taxon>Neoptera</taxon>
        <taxon>Endopterygota</taxon>
        <taxon>Lepidoptera</taxon>
        <taxon>Glossata</taxon>
        <taxon>Ditrysia</taxon>
        <taxon>Geometroidea</taxon>
        <taxon>Geometridae</taxon>
        <taxon>Larentiinae</taxon>
        <taxon>Operophtera</taxon>
    </lineage>
</organism>
<sequence>SKPSDTSQASNFLCKPSKLSVSVLLATASVFGEVHSAASSFKVLMFLPFRYPTTEVYHKAQVLSVRKLFIYQCLRRYQVIQFQLFQTRIRGLTAVLFRKLGRSYIKDIIFAQLHLFITNSIQSIIILKG</sequence>